<dbReference type="PROSITE" id="PS51257">
    <property type="entry name" value="PROKAR_LIPOPROTEIN"/>
    <property type="match status" value="1"/>
</dbReference>
<accession>F4KJI8</accession>
<dbReference type="Gene3D" id="3.30.1330.60">
    <property type="entry name" value="OmpA-like domain"/>
    <property type="match status" value="1"/>
</dbReference>
<dbReference type="InterPro" id="IPR050330">
    <property type="entry name" value="Bact_OuterMem_StrucFunc"/>
</dbReference>
<keyword evidence="2 4" id="KW-0472">Membrane</keyword>
<protein>
    <submittedName>
        <fullName evidence="8">OmpA/MotB domain protein</fullName>
    </submittedName>
</protein>
<evidence type="ECO:0000313" key="8">
    <source>
        <dbReference type="EMBL" id="AEE13610.1"/>
    </source>
</evidence>
<dbReference type="PANTHER" id="PTHR30329">
    <property type="entry name" value="STATOR ELEMENT OF FLAGELLAR MOTOR COMPLEX"/>
    <property type="match status" value="1"/>
</dbReference>
<dbReference type="Gene3D" id="2.120.10.30">
    <property type="entry name" value="TolB, C-terminal domain"/>
    <property type="match status" value="1"/>
</dbReference>
<dbReference type="HOGENOM" id="CLU_014978_0_0_10"/>
<dbReference type="EMBL" id="CP002689">
    <property type="protein sequence ID" value="AEE13610.1"/>
    <property type="molecule type" value="Genomic_DNA"/>
</dbReference>
<dbReference type="eggNOG" id="COG0823">
    <property type="taxonomic scope" value="Bacteria"/>
</dbReference>
<gene>
    <name evidence="8" type="ordered locus">Poras_1679</name>
</gene>
<evidence type="ECO:0000256" key="2">
    <source>
        <dbReference type="ARBA" id="ARBA00023136"/>
    </source>
</evidence>
<dbReference type="Gene3D" id="2.60.40.1120">
    <property type="entry name" value="Carboxypeptidase-like, regulatory domain"/>
    <property type="match status" value="1"/>
</dbReference>
<keyword evidence="6" id="KW-0732">Signal</keyword>
<feature type="chain" id="PRO_5003309834" evidence="6">
    <location>
        <begin position="21"/>
        <end position="665"/>
    </location>
</feature>
<dbReference type="InterPro" id="IPR011990">
    <property type="entry name" value="TPR-like_helical_dom_sf"/>
</dbReference>
<evidence type="ECO:0000256" key="1">
    <source>
        <dbReference type="ARBA" id="ARBA00004442"/>
    </source>
</evidence>
<keyword evidence="9" id="KW-1185">Reference proteome</keyword>
<dbReference type="PRINTS" id="PR01021">
    <property type="entry name" value="OMPADOMAIN"/>
</dbReference>
<dbReference type="PANTHER" id="PTHR30329:SF21">
    <property type="entry name" value="LIPOPROTEIN YIAD-RELATED"/>
    <property type="match status" value="1"/>
</dbReference>
<dbReference type="Pfam" id="PF07676">
    <property type="entry name" value="PD40"/>
    <property type="match status" value="4"/>
</dbReference>
<dbReference type="SUPFAM" id="SSF82171">
    <property type="entry name" value="DPP6 N-terminal domain-like"/>
    <property type="match status" value="1"/>
</dbReference>
<dbReference type="PROSITE" id="PS51123">
    <property type="entry name" value="OMPA_2"/>
    <property type="match status" value="1"/>
</dbReference>
<dbReference type="InterPro" id="IPR008969">
    <property type="entry name" value="CarboxyPept-like_regulatory"/>
</dbReference>
<evidence type="ECO:0000256" key="3">
    <source>
        <dbReference type="ARBA" id="ARBA00023237"/>
    </source>
</evidence>
<dbReference type="CDD" id="cd07185">
    <property type="entry name" value="OmpA_C-like"/>
    <property type="match status" value="1"/>
</dbReference>
<dbReference type="SUPFAM" id="SSF48452">
    <property type="entry name" value="TPR-like"/>
    <property type="match status" value="1"/>
</dbReference>
<feature type="domain" description="OmpA-like" evidence="7">
    <location>
        <begin position="523"/>
        <end position="665"/>
    </location>
</feature>
<dbReference type="InterPro" id="IPR011042">
    <property type="entry name" value="6-blade_b-propeller_TolB-like"/>
</dbReference>
<dbReference type="SUPFAM" id="SSF49464">
    <property type="entry name" value="Carboxypeptidase regulatory domain-like"/>
    <property type="match status" value="1"/>
</dbReference>
<dbReference type="InterPro" id="IPR006665">
    <property type="entry name" value="OmpA-like"/>
</dbReference>
<dbReference type="eggNOG" id="COG0457">
    <property type="taxonomic scope" value="Bacteria"/>
</dbReference>
<comment type="subcellular location">
    <subcellularLocation>
        <location evidence="1">Cell outer membrane</location>
    </subcellularLocation>
</comment>
<dbReference type="SUPFAM" id="SSF103088">
    <property type="entry name" value="OmpA-like"/>
    <property type="match status" value="1"/>
</dbReference>
<evidence type="ECO:0000313" key="9">
    <source>
        <dbReference type="Proteomes" id="UP000006545"/>
    </source>
</evidence>
<keyword evidence="3" id="KW-0998">Cell outer membrane</keyword>
<dbReference type="Gene3D" id="1.25.40.10">
    <property type="entry name" value="Tetratricopeptide repeat domain"/>
    <property type="match status" value="1"/>
</dbReference>
<evidence type="ECO:0000256" key="5">
    <source>
        <dbReference type="SAM" id="MobiDB-lite"/>
    </source>
</evidence>
<dbReference type="GO" id="GO:0009279">
    <property type="term" value="C:cell outer membrane"/>
    <property type="evidence" value="ECO:0007669"/>
    <property type="project" value="UniProtKB-SubCell"/>
</dbReference>
<dbReference type="InterPro" id="IPR011659">
    <property type="entry name" value="WD40"/>
</dbReference>
<name>F4KJI8_PORAD</name>
<dbReference type="eggNOG" id="COG2885">
    <property type="taxonomic scope" value="Bacteria"/>
</dbReference>
<evidence type="ECO:0000256" key="6">
    <source>
        <dbReference type="SAM" id="SignalP"/>
    </source>
</evidence>
<feature type="region of interest" description="Disordered" evidence="5">
    <location>
        <begin position="220"/>
        <end position="241"/>
    </location>
</feature>
<dbReference type="Pfam" id="PF00691">
    <property type="entry name" value="OmpA"/>
    <property type="match status" value="1"/>
</dbReference>
<dbReference type="InterPro" id="IPR006664">
    <property type="entry name" value="OMP_bac"/>
</dbReference>
<dbReference type="RefSeq" id="WP_013760919.1">
    <property type="nucleotide sequence ID" value="NC_015501.1"/>
</dbReference>
<dbReference type="Proteomes" id="UP000006545">
    <property type="component" value="Chromosome"/>
</dbReference>
<evidence type="ECO:0000256" key="4">
    <source>
        <dbReference type="PROSITE-ProRule" id="PRU00473"/>
    </source>
</evidence>
<sequence length="665" mass="74469">MKVSSSHIRWLLVLLPCAMALCSLMSCKSVTLSKAELYDHTGRYALAADSYYTLYRRTSRKKPERRAYLAFKAAENYRRLGNTPRALNCYNLALSGDYPDSILHLRIAQELQQLARWREAGKAYEQFLEYYPHDYFGRIGLASVRQADSLLAHPTGHTVETDRLLISPYAEFAPCYAPDGTTLYFTSSRVPLRDMLQESEVTGLGTNNLFMIKQDASGKWSRPDSVPGSINTAEDEGTPSITSDGNTLYYSYAEQSSTYDRTVQIYKASKSSQGGWGKGERVPIWEDSLRMAAHPAIDASGRYLYFVSEGAGLGGKDLYRIALSEHGWGKPENLGNEINTPGDELFPTMVGDSTLYFSSNGRVGLGGLDLYKAQMDSLGGWQVTHLGAPMNSPADDYAITFAPKPQSGLAEEGYLSSTRGDQRGRPHLYRFSLPATIIRIDGFVMDREGYGIPQATVRIADEQGLLATPIVSTRDDGSFVLEIAGSNRYVLHASHPDYLNQYMPLVTDSATESTDYLVDFYLASRLHSEQIHDIYYDFDRASLRPEGKKSLDYLITLLEQNPDVRLELSSHTDRKGSQAYNQKLSQRRAQSVVDYLIAKGIAADRLEARGYGKERPYVVTKGMAARFDWLPEGQELTAEWVDTLTEEQQIVCDQLNRRTEFTVIQ</sequence>
<dbReference type="STRING" id="879243.Poras_1679"/>
<evidence type="ECO:0000259" key="7">
    <source>
        <dbReference type="PROSITE" id="PS51123"/>
    </source>
</evidence>
<dbReference type="KEGG" id="pah:Poras_1679"/>
<feature type="signal peptide" evidence="6">
    <location>
        <begin position="1"/>
        <end position="20"/>
    </location>
</feature>
<proteinExistence type="predicted"/>
<dbReference type="AlphaFoldDB" id="F4KJI8"/>
<organism evidence="8 9">
    <name type="scientific">Porphyromonas asaccharolytica (strain ATCC 25260 / DSM 20707 / BCRC 10618 / CCUG 7834 / JCM 6326 / LMG 13178 / VPI 4198 / B440)</name>
    <name type="common">Bacteroides asaccharolyticus</name>
    <dbReference type="NCBI Taxonomy" id="879243"/>
    <lineage>
        <taxon>Bacteria</taxon>
        <taxon>Pseudomonadati</taxon>
        <taxon>Bacteroidota</taxon>
        <taxon>Bacteroidia</taxon>
        <taxon>Bacteroidales</taxon>
        <taxon>Porphyromonadaceae</taxon>
        <taxon>Porphyromonas</taxon>
    </lineage>
</organism>
<reference evidence="9" key="1">
    <citation type="submission" date="2011-04" db="EMBL/GenBank/DDBJ databases">
        <title>The complete genome of Porphyromonas asaccharolytica DSM 20707.</title>
        <authorList>
            <person name="Lucas S."/>
            <person name="Han J."/>
            <person name="Lapidus A."/>
            <person name="Bruce D."/>
            <person name="Goodwin L."/>
            <person name="Pitluck S."/>
            <person name="Peters L."/>
            <person name="Kyrpides N."/>
            <person name="Mavromatis K."/>
            <person name="Ivanova N."/>
            <person name="Ovchinnikova G."/>
            <person name="Pagani I."/>
            <person name="Lu M."/>
            <person name="Detter J.C."/>
            <person name="Tapia R."/>
            <person name="Han C."/>
            <person name="Land M."/>
            <person name="Hauser L."/>
            <person name="Markowitz V."/>
            <person name="Cheng J.-F."/>
            <person name="Hugenholtz P."/>
            <person name="Woyke T."/>
            <person name="Wu D."/>
            <person name="Gronow S."/>
            <person name="Wellnitz S."/>
            <person name="Brambilla E."/>
            <person name="Klenk H.-P."/>
            <person name="Eisen J.A."/>
        </authorList>
    </citation>
    <scope>NUCLEOTIDE SEQUENCE [LARGE SCALE GENOMIC DNA]</scope>
    <source>
        <strain evidence="9">ATCC 25260 / DSM 20707 / VPI 4198</strain>
    </source>
</reference>
<dbReference type="InterPro" id="IPR036737">
    <property type="entry name" value="OmpA-like_sf"/>
</dbReference>